<keyword evidence="4" id="KW-1277">Toxin-antitoxin system</keyword>
<evidence type="ECO:0000256" key="1">
    <source>
        <dbReference type="ARBA" id="ARBA00005230"/>
    </source>
</evidence>
<reference evidence="10 11" key="2">
    <citation type="submission" date="2020-11" db="EMBL/GenBank/DDBJ databases">
        <title>Complete genome sequence of Pectobacterium versatile F131.</title>
        <authorList>
            <person name="Shirshikov F.V."/>
            <person name="Miroshnikov K."/>
            <person name="Toshakov S.V."/>
            <person name="Kabanova A.P."/>
            <person name="Barannik A.P."/>
            <person name="Shneider M."/>
            <person name="Ignatov A.N."/>
            <person name="Miroshnikov K.A."/>
            <person name="Mikhailova Y.V."/>
            <person name="Shelenkov A."/>
            <person name="Yanushevich Y.G."/>
            <person name="Evseev P.V."/>
        </authorList>
    </citation>
    <scope>NUCLEOTIDE SEQUENCE [LARGE SCALE GENOMIC DNA]</scope>
    <source>
        <strain evidence="10 11">F131</strain>
    </source>
</reference>
<dbReference type="EMBL" id="CP065030">
    <property type="protein sequence ID" value="QPK15210.1"/>
    <property type="molecule type" value="Genomic_DNA"/>
</dbReference>
<dbReference type="InterPro" id="IPR011067">
    <property type="entry name" value="Plasmid_toxin/cell-grow_inhib"/>
</dbReference>
<evidence type="ECO:0000256" key="3">
    <source>
        <dbReference type="ARBA" id="ARBA00022491"/>
    </source>
</evidence>
<sequence>MQYKVYRNNGNSNSYPYLLNIQSDIIGELHTRLVIPLFPLHKIARPPARRLTPIVTIEGNDYLIMTHEMASVRRSQLGHEVMDAQVYRKTIKDAVDFLLDGF</sequence>
<dbReference type="InterPro" id="IPR002712">
    <property type="entry name" value="CcdB"/>
</dbReference>
<keyword evidence="3" id="KW-0678">Repressor</keyword>
<dbReference type="Proteomes" id="UP000237284">
    <property type="component" value="Chromosome"/>
</dbReference>
<dbReference type="RefSeq" id="WP_103861886.1">
    <property type="nucleotide sequence ID" value="NZ_CAKLHX010000009.1"/>
</dbReference>
<gene>
    <name evidence="9" type="ORF">F131LOC_01098</name>
    <name evidence="10" type="ORF">F131LOC_018030</name>
</gene>
<evidence type="ECO:0000256" key="8">
    <source>
        <dbReference type="ARBA" id="ARBA00033135"/>
    </source>
</evidence>
<accession>A0A855MQK4</accession>
<evidence type="ECO:0000256" key="7">
    <source>
        <dbReference type="ARBA" id="ARBA00029628"/>
    </source>
</evidence>
<evidence type="ECO:0000313" key="9">
    <source>
        <dbReference type="EMBL" id="POY51031.1"/>
    </source>
</evidence>
<dbReference type="AlphaFoldDB" id="A0A855MQK4"/>
<proteinExistence type="inferred from homology"/>
<comment type="similarity">
    <text evidence="1">Belongs to the CcdB toxin family.</text>
</comment>
<dbReference type="GO" id="GO:0008657">
    <property type="term" value="F:DNA topoisomerase type II (double strand cut, ATP-hydrolyzing) inhibitor activity"/>
    <property type="evidence" value="ECO:0007669"/>
    <property type="project" value="InterPro"/>
</dbReference>
<dbReference type="Pfam" id="PF01845">
    <property type="entry name" value="CcdB"/>
    <property type="match status" value="1"/>
</dbReference>
<evidence type="ECO:0000256" key="2">
    <source>
        <dbReference type="ARBA" id="ARBA00015075"/>
    </source>
</evidence>
<dbReference type="SUPFAM" id="SSF50118">
    <property type="entry name" value="Cell growth inhibitor/plasmid maintenance toxic component"/>
    <property type="match status" value="1"/>
</dbReference>
<evidence type="ECO:0000256" key="4">
    <source>
        <dbReference type="ARBA" id="ARBA00022649"/>
    </source>
</evidence>
<reference evidence="9" key="1">
    <citation type="submission" date="2017-12" db="EMBL/GenBank/DDBJ databases">
        <title>First report on the novel genomospecies/subspecies of Pectobacterium carotovorum in Russia.</title>
        <authorList>
            <person name="Shirshikov F.V."/>
            <person name="Miroshnikov K."/>
            <person name="Toshakov S.V."/>
            <person name="Kabanova A.P."/>
            <person name="Barannik A.P."/>
            <person name="Shneider M."/>
            <person name="Ignatov A.N."/>
            <person name="Miroshnikov K.A."/>
        </authorList>
    </citation>
    <scope>NUCLEOTIDE SEQUENCE [LARGE SCALE GENOMIC DNA]</scope>
    <source>
        <strain evidence="9">F131</strain>
    </source>
</reference>
<evidence type="ECO:0000256" key="5">
    <source>
        <dbReference type="ARBA" id="ARBA00023015"/>
    </source>
</evidence>
<dbReference type="EMBL" id="PDVW01000004">
    <property type="protein sequence ID" value="POY51031.1"/>
    <property type="molecule type" value="Genomic_DNA"/>
</dbReference>
<evidence type="ECO:0000313" key="10">
    <source>
        <dbReference type="EMBL" id="QPK15210.1"/>
    </source>
</evidence>
<protein>
    <recommendedName>
        <fullName evidence="2">Toxin CcdB</fullName>
    </recommendedName>
    <alternativeName>
        <fullName evidence="8">Cytotoxic protein CcdB</fullName>
    </alternativeName>
    <alternativeName>
        <fullName evidence="7">Protein LetD</fullName>
    </alternativeName>
</protein>
<name>A0A855MQK4_9GAMM</name>
<evidence type="ECO:0000313" key="11">
    <source>
        <dbReference type="Proteomes" id="UP000237284"/>
    </source>
</evidence>
<evidence type="ECO:0000256" key="6">
    <source>
        <dbReference type="ARBA" id="ARBA00023163"/>
    </source>
</evidence>
<keyword evidence="6" id="KW-0804">Transcription</keyword>
<keyword evidence="5" id="KW-0805">Transcription regulation</keyword>
<dbReference type="GO" id="GO:0006276">
    <property type="term" value="P:plasmid maintenance"/>
    <property type="evidence" value="ECO:0007669"/>
    <property type="project" value="InterPro"/>
</dbReference>
<organism evidence="9">
    <name type="scientific">Pectobacterium versatile</name>
    <dbReference type="NCBI Taxonomy" id="2488639"/>
    <lineage>
        <taxon>Bacteria</taxon>
        <taxon>Pseudomonadati</taxon>
        <taxon>Pseudomonadota</taxon>
        <taxon>Gammaproteobacteria</taxon>
        <taxon>Enterobacterales</taxon>
        <taxon>Pectobacteriaceae</taxon>
        <taxon>Pectobacterium</taxon>
    </lineage>
</organism>
<dbReference type="Gene3D" id="2.30.30.110">
    <property type="match status" value="1"/>
</dbReference>